<organism evidence="1 2">
    <name type="scientific">Ferrimonas pelagia</name>
    <dbReference type="NCBI Taxonomy" id="1177826"/>
    <lineage>
        <taxon>Bacteria</taxon>
        <taxon>Pseudomonadati</taxon>
        <taxon>Pseudomonadota</taxon>
        <taxon>Gammaproteobacteria</taxon>
        <taxon>Alteromonadales</taxon>
        <taxon>Ferrimonadaceae</taxon>
        <taxon>Ferrimonas</taxon>
    </lineage>
</organism>
<evidence type="ECO:0008006" key="3">
    <source>
        <dbReference type="Google" id="ProtNLM"/>
    </source>
</evidence>
<dbReference type="InterPro" id="IPR053748">
    <property type="entry name" value="Host_DNA_Degrad_Endo"/>
</dbReference>
<dbReference type="Gene3D" id="3.40.1440.40">
    <property type="match status" value="1"/>
</dbReference>
<gene>
    <name evidence="1" type="ORF">GCM10023333_02870</name>
</gene>
<sequence>MKELVSYGLRKVGHWHLSNHKSTKHLSHMHGIQFHLHEDVSCIRDVVYAIVANETIIYFGETSAGISSRFQGYRYGNTLETDTDNRMKKEITRLLEDDILVSIWFAKPIGYLKLPCGEELEMPASKPLEELLISKFKPELNVKNVRKPCTITGN</sequence>
<reference evidence="2" key="1">
    <citation type="journal article" date="2019" name="Int. J. Syst. Evol. Microbiol.">
        <title>The Global Catalogue of Microorganisms (GCM) 10K type strain sequencing project: providing services to taxonomists for standard genome sequencing and annotation.</title>
        <authorList>
            <consortium name="The Broad Institute Genomics Platform"/>
            <consortium name="The Broad Institute Genome Sequencing Center for Infectious Disease"/>
            <person name="Wu L."/>
            <person name="Ma J."/>
        </authorList>
    </citation>
    <scope>NUCLEOTIDE SEQUENCE [LARGE SCALE GENOMIC DNA]</scope>
    <source>
        <strain evidence="2">JCM 18401</strain>
    </source>
</reference>
<protein>
    <recommendedName>
        <fullName evidence="3">GIY-YIG domain-containing protein</fullName>
    </recommendedName>
</protein>
<comment type="caution">
    <text evidence="1">The sequence shown here is derived from an EMBL/GenBank/DDBJ whole genome shotgun (WGS) entry which is preliminary data.</text>
</comment>
<dbReference type="EMBL" id="BAABJZ010000004">
    <property type="protein sequence ID" value="GAA4873445.1"/>
    <property type="molecule type" value="Genomic_DNA"/>
</dbReference>
<evidence type="ECO:0000313" key="2">
    <source>
        <dbReference type="Proteomes" id="UP001499988"/>
    </source>
</evidence>
<evidence type="ECO:0000313" key="1">
    <source>
        <dbReference type="EMBL" id="GAA4873445.1"/>
    </source>
</evidence>
<dbReference type="Proteomes" id="UP001499988">
    <property type="component" value="Unassembled WGS sequence"/>
</dbReference>
<keyword evidence="2" id="KW-1185">Reference proteome</keyword>
<name>A0ABP9EAL4_9GAMM</name>
<accession>A0ABP9EAL4</accession>
<proteinExistence type="predicted"/>